<dbReference type="Proteomes" id="UP000584931">
    <property type="component" value="Unassembled WGS sequence"/>
</dbReference>
<accession>A0A1V3BZ18</accession>
<proteinExistence type="predicted"/>
<dbReference type="EMBL" id="JACCHL010000001">
    <property type="protein sequence ID" value="NYH54893.1"/>
    <property type="molecule type" value="Genomic_DNA"/>
</dbReference>
<evidence type="ECO:0000313" key="3">
    <source>
        <dbReference type="Proteomes" id="UP000189004"/>
    </source>
</evidence>
<gene>
    <name evidence="1" type="ORF">HNR06_004482</name>
    <name evidence="2" type="ORF">NOSIN_07380</name>
</gene>
<accession>A0A7Y9XFS8</accession>
<dbReference type="OrthoDB" id="4950701at2"/>
<comment type="caution">
    <text evidence="2">The sequence shown here is derived from an EMBL/GenBank/DDBJ whole genome shotgun (WGS) entry which is preliminary data.</text>
</comment>
<dbReference type="RefSeq" id="WP_077690032.1">
    <property type="nucleotide sequence ID" value="NZ_JACCHL010000001.1"/>
</dbReference>
<protein>
    <submittedName>
        <fullName evidence="2">Uncharacterized protein</fullName>
    </submittedName>
</protein>
<evidence type="ECO:0000313" key="1">
    <source>
        <dbReference type="EMBL" id="NYH54893.1"/>
    </source>
</evidence>
<dbReference type="Proteomes" id="UP000189004">
    <property type="component" value="Unassembled WGS sequence"/>
</dbReference>
<sequence length="69" mass="7479">MRVRIVLSTLVVIWLLIGLVAAFQRGLFTRDEASCSNLGHTVGTIFVGPLNYVGVNPTIECPPLPEPSE</sequence>
<dbReference type="AlphaFoldDB" id="A0A1V3BZ18"/>
<reference evidence="1 4" key="3">
    <citation type="submission" date="2020-07" db="EMBL/GenBank/DDBJ databases">
        <title>Sequencing the genomes of 1000 actinobacteria strains.</title>
        <authorList>
            <person name="Klenk H.-P."/>
        </authorList>
    </citation>
    <scope>NUCLEOTIDE SEQUENCE [LARGE SCALE GENOMIC DNA]</scope>
    <source>
        <strain evidence="1 4">DSM 45278</strain>
    </source>
</reference>
<dbReference type="EMBL" id="MCOK01000001">
    <property type="protein sequence ID" value="OOC53643.1"/>
    <property type="molecule type" value="Genomic_DNA"/>
</dbReference>
<evidence type="ECO:0000313" key="2">
    <source>
        <dbReference type="EMBL" id="OOC53643.1"/>
    </source>
</evidence>
<reference evidence="2" key="2">
    <citation type="submission" date="2016-08" db="EMBL/GenBank/DDBJ databases">
        <authorList>
            <person name="Seilhamer J.J."/>
        </authorList>
    </citation>
    <scope>NUCLEOTIDE SEQUENCE [LARGE SCALE GENOMIC DNA]</scope>
    <source>
        <strain evidence="2">UTMC102</strain>
    </source>
</reference>
<keyword evidence="3" id="KW-1185">Reference proteome</keyword>
<dbReference type="STRING" id="501010.NOSIN_07380"/>
<organism evidence="2 3">
    <name type="scientific">Nocardiopsis sinuspersici</name>
    <dbReference type="NCBI Taxonomy" id="501010"/>
    <lineage>
        <taxon>Bacteria</taxon>
        <taxon>Bacillati</taxon>
        <taxon>Actinomycetota</taxon>
        <taxon>Actinomycetes</taxon>
        <taxon>Streptosporangiales</taxon>
        <taxon>Nocardiopsidaceae</taxon>
        <taxon>Nocardiopsis</taxon>
    </lineage>
</organism>
<reference evidence="3" key="1">
    <citation type="submission" date="2016-08" db="EMBL/GenBank/DDBJ databases">
        <authorList>
            <person name="Tokovenko B."/>
            <person name="Kalinowski J."/>
        </authorList>
    </citation>
    <scope>NUCLEOTIDE SEQUENCE [LARGE SCALE GENOMIC DNA]</scope>
    <source>
        <strain evidence="3">UTMC102</strain>
    </source>
</reference>
<name>A0A1V3BZ18_9ACTN</name>
<evidence type="ECO:0000313" key="4">
    <source>
        <dbReference type="Proteomes" id="UP000584931"/>
    </source>
</evidence>